<organism evidence="1">
    <name type="scientific">Lepeophtheirus salmonis</name>
    <name type="common">Salmon louse</name>
    <name type="synonym">Caligus salmonis</name>
    <dbReference type="NCBI Taxonomy" id="72036"/>
    <lineage>
        <taxon>Eukaryota</taxon>
        <taxon>Metazoa</taxon>
        <taxon>Ecdysozoa</taxon>
        <taxon>Arthropoda</taxon>
        <taxon>Crustacea</taxon>
        <taxon>Multicrustacea</taxon>
        <taxon>Hexanauplia</taxon>
        <taxon>Copepoda</taxon>
        <taxon>Siphonostomatoida</taxon>
        <taxon>Caligidae</taxon>
        <taxon>Lepeophtheirus</taxon>
    </lineage>
</organism>
<proteinExistence type="predicted"/>
<protein>
    <submittedName>
        <fullName evidence="1">Uncharacterized protein</fullName>
    </submittedName>
</protein>
<dbReference type="EMBL" id="HACA01025046">
    <property type="protein sequence ID" value="CDW42407.1"/>
    <property type="molecule type" value="Transcribed_RNA"/>
</dbReference>
<dbReference type="AlphaFoldDB" id="A0A0K2UX07"/>
<evidence type="ECO:0000313" key="1">
    <source>
        <dbReference type="EMBL" id="CDW42407.1"/>
    </source>
</evidence>
<accession>A0A0K2UX07</accession>
<name>A0A0K2UX07_LEPSM</name>
<sequence length="49" mass="5595">MMNFSNKLIHFFLYNGVLQGVHGRARCPVSLPLQSAQPGEVQRVQIQRK</sequence>
<reference evidence="1" key="1">
    <citation type="submission" date="2014-05" db="EMBL/GenBank/DDBJ databases">
        <authorList>
            <person name="Chronopoulou M."/>
        </authorList>
    </citation>
    <scope>NUCLEOTIDE SEQUENCE</scope>
    <source>
        <tissue evidence="1">Whole organism</tissue>
    </source>
</reference>